<feature type="domain" description="NADP-dependent oxidoreductase" evidence="9">
    <location>
        <begin position="81"/>
        <end position="216"/>
    </location>
</feature>
<dbReference type="EMBL" id="HG805824">
    <property type="protein sequence ID" value="CDW52477.1"/>
    <property type="molecule type" value="Genomic_DNA"/>
</dbReference>
<evidence type="ECO:0000256" key="7">
    <source>
        <dbReference type="ARBA" id="ARBA00031732"/>
    </source>
</evidence>
<evidence type="ECO:0000256" key="8">
    <source>
        <dbReference type="ARBA" id="ARBA00032926"/>
    </source>
</evidence>
<dbReference type="GO" id="GO:0006750">
    <property type="term" value="P:glutathione biosynthetic process"/>
    <property type="evidence" value="ECO:0007669"/>
    <property type="project" value="UniProtKB-UniPathway"/>
</dbReference>
<keyword evidence="4" id="KW-0317">Glutathione biosynthesis</keyword>
<gene>
    <name evidence="10" type="ORF">TTRE_0000073901</name>
</gene>
<dbReference type="AlphaFoldDB" id="A0A077YWQ1"/>
<evidence type="ECO:0000259" key="9">
    <source>
        <dbReference type="Pfam" id="PF00248"/>
    </source>
</evidence>
<dbReference type="Proteomes" id="UP000030665">
    <property type="component" value="Unassembled WGS sequence"/>
</dbReference>
<evidence type="ECO:0000256" key="6">
    <source>
        <dbReference type="ARBA" id="ARBA00031154"/>
    </source>
</evidence>
<accession>A0A077YWQ1</accession>
<sequence length="277" mass="31290">MEIDYFTRFLDQSTEFRVYTGDITSGDVVRNRQFADPTAELLECVKLQLERWSSRKENLSYENGCAAVKNLTFPSSKMELEGNRSTVDISVKLFLSEADTNAIHECISAVLKELEVKRIDNVIVALPPLEGPKTDADSLTSQFLYIWPYLESLITAGTVKEVGVADLQYPDLSDLVSHLSGHVLPTVNHYNMSGCCKMSEQLIEFARQHNISLVAHCDPHPFLTARQVQELLTGCFHIDDEVAKRWKAVYACRYTVLEKCTSVIALQGYFVHFVKTL</sequence>
<dbReference type="PANTHER" id="PTHR13295:SF4">
    <property type="entry name" value="GLUTAMATE--CYSTEINE LIGASE REGULATORY SUBUNIT"/>
    <property type="match status" value="1"/>
</dbReference>
<protein>
    <recommendedName>
        <fullName evidence="7">GCS light chain</fullName>
    </recommendedName>
    <alternativeName>
        <fullName evidence="5">Gamma-ECS regulatory subunit</fullName>
    </alternativeName>
    <alternativeName>
        <fullName evidence="8">Gamma-glutamylcysteine synthetase regulatory subunit</fullName>
    </alternativeName>
    <alternativeName>
        <fullName evidence="6">Glutamate--cysteine ligase modifier subunit</fullName>
    </alternativeName>
</protein>
<dbReference type="InterPro" id="IPR032963">
    <property type="entry name" value="Gclm"/>
</dbReference>
<proteinExistence type="inferred from homology"/>
<evidence type="ECO:0000256" key="3">
    <source>
        <dbReference type="ARBA" id="ARBA00011532"/>
    </source>
</evidence>
<dbReference type="PANTHER" id="PTHR13295">
    <property type="entry name" value="GLUTAMATE CYSTEINE LIGASE REGULATORY SUBUNIT"/>
    <property type="match status" value="1"/>
</dbReference>
<dbReference type="GO" id="GO:0017109">
    <property type="term" value="C:glutamate-cysteine ligase complex"/>
    <property type="evidence" value="ECO:0007669"/>
    <property type="project" value="TreeGrafter"/>
</dbReference>
<evidence type="ECO:0000256" key="2">
    <source>
        <dbReference type="ARBA" id="ARBA00008612"/>
    </source>
</evidence>
<dbReference type="Pfam" id="PF00248">
    <property type="entry name" value="Aldo_ket_red"/>
    <property type="match status" value="1"/>
</dbReference>
<reference evidence="10" key="2">
    <citation type="submission" date="2014-03" db="EMBL/GenBank/DDBJ databases">
        <title>The whipworm genome and dual-species transcriptomics of an intimate host-pathogen interaction.</title>
        <authorList>
            <person name="Foth B.J."/>
            <person name="Tsai I.J."/>
            <person name="Reid A.J."/>
            <person name="Bancroft A.J."/>
            <person name="Nichol S."/>
            <person name="Tracey A."/>
            <person name="Holroyd N."/>
            <person name="Cotton J.A."/>
            <person name="Stanley E.J."/>
            <person name="Zarowiecki M."/>
            <person name="Liu J.Z."/>
            <person name="Huckvale T."/>
            <person name="Cooper P.J."/>
            <person name="Grencis R.K."/>
            <person name="Berriman M."/>
        </authorList>
    </citation>
    <scope>NUCLEOTIDE SEQUENCE [LARGE SCALE GENOMIC DNA]</scope>
</reference>
<reference evidence="10" key="1">
    <citation type="submission" date="2014-01" db="EMBL/GenBank/DDBJ databases">
        <authorList>
            <person name="Aslett M."/>
        </authorList>
    </citation>
    <scope>NUCLEOTIDE SEQUENCE</scope>
</reference>
<comment type="subunit">
    <text evidence="3">Heterodimer of a catalytic heavy chain and a regulatory light chain.</text>
</comment>
<name>A0A077YWQ1_TRITR</name>
<dbReference type="UniPathway" id="UPA00142">
    <property type="reaction ID" value="UER00209"/>
</dbReference>
<evidence type="ECO:0000313" key="11">
    <source>
        <dbReference type="Proteomes" id="UP000030665"/>
    </source>
</evidence>
<dbReference type="SUPFAM" id="SSF51430">
    <property type="entry name" value="NAD(P)-linked oxidoreductase"/>
    <property type="match status" value="1"/>
</dbReference>
<evidence type="ECO:0000256" key="5">
    <source>
        <dbReference type="ARBA" id="ARBA00030406"/>
    </source>
</evidence>
<dbReference type="STRING" id="36087.A0A077YWQ1"/>
<comment type="similarity">
    <text evidence="2">Belongs to the aldo/keto reductase family. Glutamate--cysteine ligase light chain subfamily.</text>
</comment>
<dbReference type="Gene3D" id="3.20.20.100">
    <property type="entry name" value="NADP-dependent oxidoreductase domain"/>
    <property type="match status" value="1"/>
</dbReference>
<organism evidence="10 11">
    <name type="scientific">Trichuris trichiura</name>
    <name type="common">Whipworm</name>
    <name type="synonym">Trichocephalus trichiurus</name>
    <dbReference type="NCBI Taxonomy" id="36087"/>
    <lineage>
        <taxon>Eukaryota</taxon>
        <taxon>Metazoa</taxon>
        <taxon>Ecdysozoa</taxon>
        <taxon>Nematoda</taxon>
        <taxon>Enoplea</taxon>
        <taxon>Dorylaimia</taxon>
        <taxon>Trichinellida</taxon>
        <taxon>Trichuridae</taxon>
        <taxon>Trichuris</taxon>
    </lineage>
</organism>
<dbReference type="InterPro" id="IPR023210">
    <property type="entry name" value="NADP_OxRdtase_dom"/>
</dbReference>
<keyword evidence="11" id="KW-1185">Reference proteome</keyword>
<evidence type="ECO:0000256" key="4">
    <source>
        <dbReference type="ARBA" id="ARBA00022684"/>
    </source>
</evidence>
<dbReference type="OrthoDB" id="5596051at2759"/>
<dbReference type="GO" id="GO:0035226">
    <property type="term" value="F:glutamate-cysteine ligase catalytic subunit binding"/>
    <property type="evidence" value="ECO:0007669"/>
    <property type="project" value="InterPro"/>
</dbReference>
<comment type="pathway">
    <text evidence="1">Sulfur metabolism; glutathione biosynthesis; glutathione from L-cysteine and L-glutamate: step 1/2.</text>
</comment>
<evidence type="ECO:0000313" key="10">
    <source>
        <dbReference type="EMBL" id="CDW52477.1"/>
    </source>
</evidence>
<evidence type="ECO:0000256" key="1">
    <source>
        <dbReference type="ARBA" id="ARBA00005006"/>
    </source>
</evidence>
<dbReference type="InterPro" id="IPR036812">
    <property type="entry name" value="NAD(P)_OxRdtase_dom_sf"/>
</dbReference>
<dbReference type="GO" id="GO:0030234">
    <property type="term" value="F:enzyme regulator activity"/>
    <property type="evidence" value="ECO:0007669"/>
    <property type="project" value="TreeGrafter"/>
</dbReference>